<evidence type="ECO:0000313" key="2">
    <source>
        <dbReference type="Proteomes" id="UP000010094"/>
    </source>
</evidence>
<dbReference type="RefSeq" id="XP_009264114.1">
    <property type="nucleotide sequence ID" value="XM_009265839.1"/>
</dbReference>
<name>I7AQL9_ENCRO</name>
<dbReference type="EMBL" id="CP003519">
    <property type="protein sequence ID" value="AFN82617.1"/>
    <property type="molecule type" value="Genomic_DNA"/>
</dbReference>
<dbReference type="KEGG" id="ero:EROM_021420"/>
<sequence length="376" mass="44053">MFILGMQNMAKLFPLHSQIAKMKDRIQEIKYTDEMDYIVEGLDNDEIDESLRLVIDSITDERFKTYMKESRHLEEMIQIMSRKKISVSASNMILEILFQVFNPYSFVDFEGLFRILMVIFDGLLMEGTLFDASSCIKPKIKSIIELLGRIPIKWYPGLSKSIELKKIVFILQICMSKRIVKWNEFLLSLLMECPEFELSEDFIRILLRKGRNYEILANYTTLEANVGRLSLSPSFKECLKKAVLREFVKSKGPRILGYMKRESSSYAVPSIPRHKREEMRILNRRKYLMIILINLISRNFCLDIPLDLIVRAYHTVDEVTRCYMALFLLIFVQDSEKNSIQNAYIEDLKKNARCLIFDCSAYLNEDVLSKIVKKSS</sequence>
<dbReference type="OrthoDB" id="2193268at2759"/>
<dbReference type="Proteomes" id="UP000010094">
    <property type="component" value="Chromosome II"/>
</dbReference>
<keyword evidence="2" id="KW-1185">Reference proteome</keyword>
<dbReference type="AlphaFoldDB" id="I7AQL9"/>
<reference evidence="1 2" key="1">
    <citation type="journal article" date="2012" name="Proc. Natl. Acad. Sci. U.S.A.">
        <title>Gain and loss of multiple functionally related, horizontally transferred genes in the reduced genomes of two microsporidian parasites.</title>
        <authorList>
            <person name="Pombert J.-F."/>
            <person name="Selman M."/>
            <person name="Burki F."/>
            <person name="Bardell F.T."/>
            <person name="Farinelli L."/>
            <person name="Solter L.F."/>
            <person name="Whitman D.W."/>
            <person name="Weiss L.M."/>
            <person name="Corradi N."/>
            <person name="Keeling P.J."/>
        </authorList>
    </citation>
    <scope>NUCLEOTIDE SEQUENCE [LARGE SCALE GENOMIC DNA]</scope>
    <source>
        <strain evidence="1 2">SJ-2008</strain>
    </source>
</reference>
<dbReference type="HOGENOM" id="CLU_783093_0_0_1"/>
<accession>I7AQL9</accession>
<evidence type="ECO:0000313" key="1">
    <source>
        <dbReference type="EMBL" id="AFN82617.1"/>
    </source>
</evidence>
<dbReference type="VEuPathDB" id="MicrosporidiaDB:EROM_021420"/>
<protein>
    <submittedName>
        <fullName evidence="1">Uncharacterized protein</fullName>
    </submittedName>
</protein>
<proteinExistence type="predicted"/>
<organism evidence="1 2">
    <name type="scientific">Encephalitozoon romaleae (strain SJ-2008)</name>
    <name type="common">Microsporidian parasite</name>
    <dbReference type="NCBI Taxonomy" id="1178016"/>
    <lineage>
        <taxon>Eukaryota</taxon>
        <taxon>Fungi</taxon>
        <taxon>Fungi incertae sedis</taxon>
        <taxon>Microsporidia</taxon>
        <taxon>Unikaryonidae</taxon>
        <taxon>Encephalitozoon</taxon>
    </lineage>
</organism>
<gene>
    <name evidence="1" type="ordered locus">EROM_021420</name>
</gene>
<dbReference type="GeneID" id="20520904"/>